<protein>
    <recommendedName>
        <fullName evidence="6 19">Adenosylcobinamide-GDP ribazoletransferase</fullName>
        <ecNumber evidence="5 19">2.7.8.26</ecNumber>
    </recommendedName>
    <alternativeName>
        <fullName evidence="16 19">Cobalamin synthase</fullName>
    </alternativeName>
    <alternativeName>
        <fullName evidence="15 19">Cobalamin-5'-phosphate synthase</fullName>
    </alternativeName>
</protein>
<evidence type="ECO:0000313" key="20">
    <source>
        <dbReference type="EMBL" id="QNP57678.1"/>
    </source>
</evidence>
<comment type="similarity">
    <text evidence="4 19">Belongs to the CobS family.</text>
</comment>
<dbReference type="HAMAP" id="MF_00719">
    <property type="entry name" value="CobS"/>
    <property type="match status" value="1"/>
</dbReference>
<evidence type="ECO:0000256" key="17">
    <source>
        <dbReference type="ARBA" id="ARBA00048623"/>
    </source>
</evidence>
<evidence type="ECO:0000256" key="13">
    <source>
        <dbReference type="ARBA" id="ARBA00023136"/>
    </source>
</evidence>
<evidence type="ECO:0000256" key="7">
    <source>
        <dbReference type="ARBA" id="ARBA00022475"/>
    </source>
</evidence>
<keyword evidence="7 19" id="KW-1003">Cell membrane</keyword>
<keyword evidence="13 19" id="KW-0472">Membrane</keyword>
<dbReference type="GO" id="GO:0005886">
    <property type="term" value="C:plasma membrane"/>
    <property type="evidence" value="ECO:0007669"/>
    <property type="project" value="UniProtKB-SubCell"/>
</dbReference>
<dbReference type="Pfam" id="PF02654">
    <property type="entry name" value="CobS"/>
    <property type="match status" value="1"/>
</dbReference>
<dbReference type="AlphaFoldDB" id="A0A7H0HAW2"/>
<dbReference type="InterPro" id="IPR003805">
    <property type="entry name" value="CobS"/>
</dbReference>
<comment type="subcellular location">
    <subcellularLocation>
        <location evidence="2 19">Cell membrane</location>
        <topology evidence="2 19">Multi-pass membrane protein</topology>
    </subcellularLocation>
</comment>
<proteinExistence type="inferred from homology"/>
<reference evidence="20 21" key="1">
    <citation type="submission" date="2020-08" db="EMBL/GenBank/DDBJ databases">
        <title>Genome sequence of Tessaracoccus defluvii JCM 17540T.</title>
        <authorList>
            <person name="Hyun D.-W."/>
            <person name="Bae J.-W."/>
        </authorList>
    </citation>
    <scope>NUCLEOTIDE SEQUENCE [LARGE SCALE GENOMIC DNA]</scope>
    <source>
        <strain evidence="20 21">JCM 17540</strain>
    </source>
</reference>
<evidence type="ECO:0000256" key="8">
    <source>
        <dbReference type="ARBA" id="ARBA00022573"/>
    </source>
</evidence>
<evidence type="ECO:0000256" key="11">
    <source>
        <dbReference type="ARBA" id="ARBA00022842"/>
    </source>
</evidence>
<keyword evidence="11 19" id="KW-0460">Magnesium</keyword>
<sequence>MAVRRRRRDEAAVRSFAAAVGLFSVLPVRGLDDVDRGHARGAMLAFPWLGALLGAIAGAVGGVAAWQQLPLLGPVLALATLAALTGALHLDGVADTADGLGSRKPAAEALSIMRRSDIGPMGVVTLVFVLGIQAMALASVPGPAWVPFAALTAAAMVSRLTVTVATVGNRFARDSGFGALFRAVTPRAGAIVDALLVAGALAGLGLLAAGPRGALVFAVAAAVAALVAWGWGAHLLRRLGGWTGDTFGSLIEITATVFLVGVAFGL</sequence>
<evidence type="ECO:0000313" key="21">
    <source>
        <dbReference type="Proteomes" id="UP000516117"/>
    </source>
</evidence>
<comment type="pathway">
    <text evidence="3 19">Cofactor biosynthesis; adenosylcobalamin biosynthesis; adenosylcobalamin from cob(II)yrinate a,c-diamide: step 7/7.</text>
</comment>
<dbReference type="GO" id="GO:0008818">
    <property type="term" value="F:cobalamin 5'-phosphate synthase activity"/>
    <property type="evidence" value="ECO:0007669"/>
    <property type="project" value="UniProtKB-UniRule"/>
</dbReference>
<evidence type="ECO:0000256" key="4">
    <source>
        <dbReference type="ARBA" id="ARBA00010561"/>
    </source>
</evidence>
<keyword evidence="9 19" id="KW-0808">Transferase</keyword>
<name>A0A7H0HAW2_9ACTN</name>
<feature type="transmembrane region" description="Helical" evidence="19">
    <location>
        <begin position="118"/>
        <end position="138"/>
    </location>
</feature>
<comment type="catalytic activity">
    <reaction evidence="18 19">
        <text>alpha-ribazole 5'-phosphate + adenosylcob(III)inamide-GDP = adenosylcob(III)alamin 5'-phosphate + GMP + H(+)</text>
        <dbReference type="Rhea" id="RHEA:23560"/>
        <dbReference type="ChEBI" id="CHEBI:15378"/>
        <dbReference type="ChEBI" id="CHEBI:57918"/>
        <dbReference type="ChEBI" id="CHEBI:58115"/>
        <dbReference type="ChEBI" id="CHEBI:60487"/>
        <dbReference type="ChEBI" id="CHEBI:60493"/>
        <dbReference type="EC" id="2.7.8.26"/>
    </reaction>
</comment>
<comment type="function">
    <text evidence="14 19">Joins adenosylcobinamide-GDP and alpha-ribazole to generate adenosylcobalamin (Ado-cobalamin). Also synthesizes adenosylcobalamin 5'-phosphate from adenosylcobinamide-GDP and alpha-ribazole 5'-phosphate.</text>
</comment>
<evidence type="ECO:0000256" key="5">
    <source>
        <dbReference type="ARBA" id="ARBA00013200"/>
    </source>
</evidence>
<evidence type="ECO:0000256" key="18">
    <source>
        <dbReference type="ARBA" id="ARBA00049504"/>
    </source>
</evidence>
<evidence type="ECO:0000256" key="14">
    <source>
        <dbReference type="ARBA" id="ARBA00025228"/>
    </source>
</evidence>
<evidence type="ECO:0000256" key="3">
    <source>
        <dbReference type="ARBA" id="ARBA00004663"/>
    </source>
</evidence>
<keyword evidence="10 19" id="KW-0812">Transmembrane</keyword>
<dbReference type="KEGG" id="tdf:H9L22_17200"/>
<evidence type="ECO:0000256" key="2">
    <source>
        <dbReference type="ARBA" id="ARBA00004651"/>
    </source>
</evidence>
<dbReference type="PANTHER" id="PTHR34148">
    <property type="entry name" value="ADENOSYLCOBINAMIDE-GDP RIBAZOLETRANSFERASE"/>
    <property type="match status" value="1"/>
</dbReference>
<dbReference type="Proteomes" id="UP000516117">
    <property type="component" value="Chromosome"/>
</dbReference>
<dbReference type="GO" id="GO:0009236">
    <property type="term" value="P:cobalamin biosynthetic process"/>
    <property type="evidence" value="ECO:0007669"/>
    <property type="project" value="UniProtKB-UniRule"/>
</dbReference>
<dbReference type="EMBL" id="CP060789">
    <property type="protein sequence ID" value="QNP57678.1"/>
    <property type="molecule type" value="Genomic_DNA"/>
</dbReference>
<evidence type="ECO:0000256" key="16">
    <source>
        <dbReference type="ARBA" id="ARBA00032853"/>
    </source>
</evidence>
<evidence type="ECO:0000256" key="15">
    <source>
        <dbReference type="ARBA" id="ARBA00032605"/>
    </source>
</evidence>
<dbReference type="UniPathway" id="UPA00148">
    <property type="reaction ID" value="UER00238"/>
</dbReference>
<feature type="transmembrane region" description="Helical" evidence="19">
    <location>
        <begin position="188"/>
        <end position="208"/>
    </location>
</feature>
<feature type="transmembrane region" description="Helical" evidence="19">
    <location>
        <begin position="46"/>
        <end position="66"/>
    </location>
</feature>
<feature type="transmembrane region" description="Helical" evidence="19">
    <location>
        <begin position="144"/>
        <end position="167"/>
    </location>
</feature>
<evidence type="ECO:0000256" key="6">
    <source>
        <dbReference type="ARBA" id="ARBA00015850"/>
    </source>
</evidence>
<evidence type="ECO:0000256" key="9">
    <source>
        <dbReference type="ARBA" id="ARBA00022679"/>
    </source>
</evidence>
<dbReference type="PANTHER" id="PTHR34148:SF1">
    <property type="entry name" value="ADENOSYLCOBINAMIDE-GDP RIBAZOLETRANSFERASE"/>
    <property type="match status" value="1"/>
</dbReference>
<evidence type="ECO:0000256" key="12">
    <source>
        <dbReference type="ARBA" id="ARBA00022989"/>
    </source>
</evidence>
<comment type="catalytic activity">
    <reaction evidence="17 19">
        <text>alpha-ribazole + adenosylcob(III)inamide-GDP = adenosylcob(III)alamin + GMP + H(+)</text>
        <dbReference type="Rhea" id="RHEA:16049"/>
        <dbReference type="ChEBI" id="CHEBI:10329"/>
        <dbReference type="ChEBI" id="CHEBI:15378"/>
        <dbReference type="ChEBI" id="CHEBI:18408"/>
        <dbReference type="ChEBI" id="CHEBI:58115"/>
        <dbReference type="ChEBI" id="CHEBI:60487"/>
        <dbReference type="EC" id="2.7.8.26"/>
    </reaction>
</comment>
<feature type="transmembrane region" description="Helical" evidence="19">
    <location>
        <begin position="214"/>
        <end position="235"/>
    </location>
</feature>
<keyword evidence="12 19" id="KW-1133">Transmembrane helix</keyword>
<evidence type="ECO:0000256" key="19">
    <source>
        <dbReference type="HAMAP-Rule" id="MF_00719"/>
    </source>
</evidence>
<evidence type="ECO:0000256" key="1">
    <source>
        <dbReference type="ARBA" id="ARBA00001946"/>
    </source>
</evidence>
<dbReference type="EC" id="2.7.8.26" evidence="5 19"/>
<keyword evidence="21" id="KW-1185">Reference proteome</keyword>
<comment type="cofactor">
    <cofactor evidence="1 19">
        <name>Mg(2+)</name>
        <dbReference type="ChEBI" id="CHEBI:18420"/>
    </cofactor>
</comment>
<gene>
    <name evidence="19" type="primary">cobS</name>
    <name evidence="20" type="ORF">H9L22_17200</name>
</gene>
<evidence type="ECO:0000256" key="10">
    <source>
        <dbReference type="ARBA" id="ARBA00022692"/>
    </source>
</evidence>
<keyword evidence="8 19" id="KW-0169">Cobalamin biosynthesis</keyword>
<dbReference type="GO" id="GO:0051073">
    <property type="term" value="F:adenosylcobinamide-GDP ribazoletransferase activity"/>
    <property type="evidence" value="ECO:0007669"/>
    <property type="project" value="UniProtKB-UniRule"/>
</dbReference>
<accession>A0A7H0HAW2</accession>
<organism evidence="20 21">
    <name type="scientific">Tessaracoccus defluvii</name>
    <dbReference type="NCBI Taxonomy" id="1285901"/>
    <lineage>
        <taxon>Bacteria</taxon>
        <taxon>Bacillati</taxon>
        <taxon>Actinomycetota</taxon>
        <taxon>Actinomycetes</taxon>
        <taxon>Propionibacteriales</taxon>
        <taxon>Propionibacteriaceae</taxon>
        <taxon>Tessaracoccus</taxon>
    </lineage>
</organism>
<feature type="transmembrane region" description="Helical" evidence="19">
    <location>
        <begin position="247"/>
        <end position="265"/>
    </location>
</feature>